<evidence type="ECO:0000313" key="1">
    <source>
        <dbReference type="EMBL" id="CAB4562042.1"/>
    </source>
</evidence>
<proteinExistence type="predicted"/>
<reference evidence="1" key="1">
    <citation type="submission" date="2020-05" db="EMBL/GenBank/DDBJ databases">
        <authorList>
            <person name="Chiriac C."/>
            <person name="Salcher M."/>
            <person name="Ghai R."/>
            <person name="Kavagutti S V."/>
        </authorList>
    </citation>
    <scope>NUCLEOTIDE SEQUENCE</scope>
</reference>
<dbReference type="Gene3D" id="3.40.30.10">
    <property type="entry name" value="Glutaredoxin"/>
    <property type="match status" value="1"/>
</dbReference>
<sequence>MQRQRSYEVEWRFISLAVLNEQQTADWYTPEYRRGHLAGLECLRVADAVRLAEGNDAVARLYTAYGTGIHVEQQRGAVRAETPAFIAASLERSGLDRSFADHWQDESHDAHIRAETALALERTGKDVGTPIITFHPGSPDENSFFGPVIAKAPKGEDAVRLWDAIELIATTSGMAELKRSLRARPQFD</sequence>
<protein>
    <submittedName>
        <fullName evidence="1">Unannotated protein</fullName>
    </submittedName>
</protein>
<dbReference type="AlphaFoldDB" id="A0A6J6DDK8"/>
<dbReference type="InterPro" id="IPR053977">
    <property type="entry name" value="Rv2466c-like"/>
</dbReference>
<organism evidence="1">
    <name type="scientific">freshwater metagenome</name>
    <dbReference type="NCBI Taxonomy" id="449393"/>
    <lineage>
        <taxon>unclassified sequences</taxon>
        <taxon>metagenomes</taxon>
        <taxon>ecological metagenomes</taxon>
    </lineage>
</organism>
<name>A0A6J6DDK8_9ZZZZ</name>
<dbReference type="EMBL" id="CAEZSR010000063">
    <property type="protein sequence ID" value="CAB4562042.1"/>
    <property type="molecule type" value="Genomic_DNA"/>
</dbReference>
<accession>A0A6J6DDK8</accession>
<dbReference type="Pfam" id="PF22234">
    <property type="entry name" value="Rv2466c-like"/>
    <property type="match status" value="1"/>
</dbReference>
<gene>
    <name evidence="1" type="ORF">UFOPK1493_01858</name>
</gene>